<protein>
    <submittedName>
        <fullName evidence="1">Uncharacterized protein</fullName>
    </submittedName>
</protein>
<gene>
    <name evidence="1" type="ORF">LCGC14_0971240</name>
</gene>
<dbReference type="EMBL" id="LAZR01003570">
    <property type="protein sequence ID" value="KKN16919.1"/>
    <property type="molecule type" value="Genomic_DNA"/>
</dbReference>
<evidence type="ECO:0000313" key="1">
    <source>
        <dbReference type="EMBL" id="KKN16919.1"/>
    </source>
</evidence>
<dbReference type="AlphaFoldDB" id="A0A0F9NG43"/>
<comment type="caution">
    <text evidence="1">The sequence shown here is derived from an EMBL/GenBank/DDBJ whole genome shotgun (WGS) entry which is preliminary data.</text>
</comment>
<proteinExistence type="predicted"/>
<accession>A0A0F9NG43</accession>
<reference evidence="1" key="1">
    <citation type="journal article" date="2015" name="Nature">
        <title>Complex archaea that bridge the gap between prokaryotes and eukaryotes.</title>
        <authorList>
            <person name="Spang A."/>
            <person name="Saw J.H."/>
            <person name="Jorgensen S.L."/>
            <person name="Zaremba-Niedzwiedzka K."/>
            <person name="Martijn J."/>
            <person name="Lind A.E."/>
            <person name="van Eijk R."/>
            <person name="Schleper C."/>
            <person name="Guy L."/>
            <person name="Ettema T.J."/>
        </authorList>
    </citation>
    <scope>NUCLEOTIDE SEQUENCE</scope>
</reference>
<organism evidence="1">
    <name type="scientific">marine sediment metagenome</name>
    <dbReference type="NCBI Taxonomy" id="412755"/>
    <lineage>
        <taxon>unclassified sequences</taxon>
        <taxon>metagenomes</taxon>
        <taxon>ecological metagenomes</taxon>
    </lineage>
</organism>
<sequence>MGGSLWHQEVERLLEMNYEFEQIHRHLKVLRYRVGKLQTEIT</sequence>
<name>A0A0F9NG43_9ZZZZ</name>